<organism evidence="1 2">
    <name type="scientific">Linnemannia gamsii</name>
    <dbReference type="NCBI Taxonomy" id="64522"/>
    <lineage>
        <taxon>Eukaryota</taxon>
        <taxon>Fungi</taxon>
        <taxon>Fungi incertae sedis</taxon>
        <taxon>Mucoromycota</taxon>
        <taxon>Mortierellomycotina</taxon>
        <taxon>Mortierellomycetes</taxon>
        <taxon>Mortierellales</taxon>
        <taxon>Mortierellaceae</taxon>
        <taxon>Linnemannia</taxon>
    </lineage>
</organism>
<dbReference type="InterPro" id="IPR032675">
    <property type="entry name" value="LRR_dom_sf"/>
</dbReference>
<keyword evidence="2" id="KW-1185">Reference proteome</keyword>
<evidence type="ECO:0008006" key="3">
    <source>
        <dbReference type="Google" id="ProtNLM"/>
    </source>
</evidence>
<reference evidence="1" key="1">
    <citation type="journal article" date="2020" name="Fungal Divers.">
        <title>Resolving the Mortierellaceae phylogeny through synthesis of multi-gene phylogenetics and phylogenomics.</title>
        <authorList>
            <person name="Vandepol N."/>
            <person name="Liber J."/>
            <person name="Desiro A."/>
            <person name="Na H."/>
            <person name="Kennedy M."/>
            <person name="Barry K."/>
            <person name="Grigoriev I.V."/>
            <person name="Miller A.N."/>
            <person name="O'Donnell K."/>
            <person name="Stajich J.E."/>
            <person name="Bonito G."/>
        </authorList>
    </citation>
    <scope>NUCLEOTIDE SEQUENCE</scope>
    <source>
        <strain evidence="1">NVP60</strain>
    </source>
</reference>
<proteinExistence type="predicted"/>
<name>A0A9P6UHM4_9FUNG</name>
<evidence type="ECO:0000313" key="2">
    <source>
        <dbReference type="Proteomes" id="UP000823405"/>
    </source>
</evidence>
<comment type="caution">
    <text evidence="1">The sequence shown here is derived from an EMBL/GenBank/DDBJ whole genome shotgun (WGS) entry which is preliminary data.</text>
</comment>
<dbReference type="Gene3D" id="3.80.10.10">
    <property type="entry name" value="Ribonuclease Inhibitor"/>
    <property type="match status" value="1"/>
</dbReference>
<sequence>MTSTSDPGPFDLPEIRAHIGSFLDHNDRLNCILINKPWHSTMTSLLWEKVTLIDTSDKLPLPLQKISIPLDILQKNAGLIKTLIIQSNILPDYYDISFPILQTVSFWPMKPLRFFREPGVAAFEGLTKLIKQNPTISQIKLGVSKGLVPAPDTLWEAMAEAPNLQLLEAPRMRIRHTTMPLFWKATENLRVLILNFESALRFGRNTDGAGGPLVFPRLNRLSLEVSQGAHIMESEQIRLMAQCPQLETLDWIPDQAFSPEKFLECCKAETWPNLEGLTLARLDLYTDADIKVILESMRRKITILGVSRSGFGPRSFEALRPHFFSGIIELDLSYCSAVTSPMIVEVLASCNKLRKFAAGCVSAKDLVASPPWICGSLRELWIYFDMSNDDASTDPVVIGNETTEAGARAGAEAEQQEVAMERTQRQIFERIAGLEMLQSFSFSDPTREIPVRSLDLRLGKGLELLSSLRELKGIHFHGTQQWMRTEDVEWMLGHWDHLHWMGGVMDMVDQSHNNALVKMITDRGVFFAS</sequence>
<protein>
    <recommendedName>
        <fullName evidence="3">F-box domain-containing protein</fullName>
    </recommendedName>
</protein>
<dbReference type="AlphaFoldDB" id="A0A9P6UHM4"/>
<dbReference type="SUPFAM" id="SSF52047">
    <property type="entry name" value="RNI-like"/>
    <property type="match status" value="1"/>
</dbReference>
<dbReference type="OrthoDB" id="2371713at2759"/>
<dbReference type="EMBL" id="JAAAIN010001849">
    <property type="protein sequence ID" value="KAG0299755.1"/>
    <property type="molecule type" value="Genomic_DNA"/>
</dbReference>
<evidence type="ECO:0000313" key="1">
    <source>
        <dbReference type="EMBL" id="KAG0299755.1"/>
    </source>
</evidence>
<gene>
    <name evidence="1" type="ORF">BGZ97_003555</name>
</gene>
<dbReference type="Proteomes" id="UP000823405">
    <property type="component" value="Unassembled WGS sequence"/>
</dbReference>
<accession>A0A9P6UHM4</accession>